<sequence length="363" mass="39929">MMSTSQRIALEKRIQDDFTLKTARCDKYDYTIAGTCGVIGGLIDIFLVGMPGEGKLTQFADNAVDGAVEKFASAFGWKGGSEGSDPTKSAIGFLERKFKVNYDHRHGGDVDGLFRMNTKNHHIKSLAHSPDLVGLFFSILDQFTSTAHFVSDGKLIAVDTETFELKGNNFVSKVFSGFVNWIGHLFSDMAGSSGAAGRGSGIPIPFFSLLQFINVGEFGQHRQSFATVAVQVFEKGYDLRHGLAMAIPVLTTELLVRITWTVKQRCYHKKAWGECIPSATNPELRRMLLVAHGTLCLMDAGDAALRSGGEMIQFLLRTNLIGWVRFGTLAVKELHVWYKAGGIDVSAVDEYLDQDLRRMLKAG</sequence>
<organism evidence="1 2">
    <name type="scientific">Enterobacter chengduensis</name>
    <dbReference type="NCBI Taxonomy" id="2494701"/>
    <lineage>
        <taxon>Bacteria</taxon>
        <taxon>Pseudomonadati</taxon>
        <taxon>Pseudomonadota</taxon>
        <taxon>Gammaproteobacteria</taxon>
        <taxon>Enterobacterales</taxon>
        <taxon>Enterobacteriaceae</taxon>
        <taxon>Enterobacter</taxon>
        <taxon>Enterobacter cloacae complex</taxon>
    </lineage>
</organism>
<comment type="caution">
    <text evidence="1">The sequence shown here is derived from an EMBL/GenBank/DDBJ whole genome shotgun (WGS) entry which is preliminary data.</text>
</comment>
<evidence type="ECO:0000313" key="1">
    <source>
        <dbReference type="EMBL" id="KJX37321.1"/>
    </source>
</evidence>
<gene>
    <name evidence="1" type="ORF">SG71_07520</name>
</gene>
<evidence type="ECO:0000313" key="2">
    <source>
        <dbReference type="Proteomes" id="UP000033354"/>
    </source>
</evidence>
<evidence type="ECO:0008006" key="3">
    <source>
        <dbReference type="Google" id="ProtNLM"/>
    </source>
</evidence>
<accession>A0AAW3HJ45</accession>
<dbReference type="EMBL" id="JZKT01000010">
    <property type="protein sequence ID" value="KJX37321.1"/>
    <property type="molecule type" value="Genomic_DNA"/>
</dbReference>
<proteinExistence type="predicted"/>
<keyword evidence="2" id="KW-1185">Reference proteome</keyword>
<dbReference type="AlphaFoldDB" id="A0AAW3HJ45"/>
<reference evidence="1 2" key="1">
    <citation type="submission" date="2015-02" db="EMBL/GenBank/DDBJ databases">
        <authorList>
            <person name="Adams M."/>
            <person name="Sutton G."/>
            <person name="Nelson K."/>
            <person name="Bonomo R."/>
            <person name="McCorrison J."/>
            <person name="Sanka R."/>
            <person name="Brinkac L."/>
            <person name="Nierman W."/>
        </authorList>
    </citation>
    <scope>NUCLEOTIDE SEQUENCE [LARGE SCALE GENOMIC DNA]</scope>
    <source>
        <strain evidence="1 2">CIDEIMsCOL9</strain>
    </source>
</reference>
<protein>
    <recommendedName>
        <fullName evidence="3">DUF3987 domain-containing protein</fullName>
    </recommendedName>
</protein>
<name>A0AAW3HJ45_9ENTR</name>
<dbReference type="Proteomes" id="UP000033354">
    <property type="component" value="Unassembled WGS sequence"/>
</dbReference>